<name>A0A2C5X9X3_9PEZI</name>
<feature type="region of interest" description="Disordered" evidence="1">
    <location>
        <begin position="385"/>
        <end position="673"/>
    </location>
</feature>
<feature type="compositionally biased region" description="Polar residues" evidence="1">
    <location>
        <begin position="517"/>
        <end position="532"/>
    </location>
</feature>
<protein>
    <recommendedName>
        <fullName evidence="4">TPX2 C-terminal domain-containing protein</fullName>
    </recommendedName>
</protein>
<dbReference type="AlphaFoldDB" id="A0A2C5X9X3"/>
<feature type="compositionally biased region" description="Basic and acidic residues" evidence="1">
    <location>
        <begin position="717"/>
        <end position="729"/>
    </location>
</feature>
<feature type="compositionally biased region" description="Basic and acidic residues" evidence="1">
    <location>
        <begin position="499"/>
        <end position="516"/>
    </location>
</feature>
<sequence>MDSITPNSRDTAPFSVLIEFEDSSSYSPESSRCVSPLSYCSWDSRENNDNGDHRPFESRVDGTLDQDILDGIKNLDIGTSYHSLRNTHSTSHLSAESLVPLSHRLDHRKYILSASSRVSSGSLSCSTVESFEVPRPASPSLLLGLDHHLRPISIGNQGDLPEPSSDIHGQFERHTAGQFQAVLAVPVYDKNSHLDRIADADAVVLKHADDDKLFTLVYGISLLKGLTETQVPGSDQIATKDCRPDAHAGASTYVASGGTTRLETHHDILRKHPLIFQRMKEAPSEYPYAQVYPVPIEHEDQPPPYAEAVPSSILDNKILGQMQPVSQDTTIQTSTMSVSMSPTLQTPVSSHPPRASSCVADSVEAIDRLEEDIEALGAQFNHAMTPSQDKTSEMLPQAPSSSKSAAKLSPIGARQEHQTLGRSKAVGFQLQRKMRRSSSLSLKKEDEKLPSAESDEKAAKRRSMVARPNSLLPPKPLAKSTRPITTSTFELPGVAVSRRLKEQKEARLAAKQEQDHQSPTQKTPSPRVSTPSLHRVKSTKRLTIPNFELPGEAISRRKRLEHEERLRRQEEEERKAREFKARPIPTSIFGGGRYPRETLSSRMRQGKSSDGDENCRQTPKRASILTAQGRTTPRSSTPGSETPRGRNLEHKPSMGQVSRATSTSTIGQTSNISVEDINMQRQRGKQIVAQDSLFMRNKEQERKKRELAAKIAREEAAERSRQASREWAQKQRQKQVVGASKAMTAAYATTF</sequence>
<evidence type="ECO:0008006" key="4">
    <source>
        <dbReference type="Google" id="ProtNLM"/>
    </source>
</evidence>
<gene>
    <name evidence="2" type="ORF">CFIMG_002579RA</name>
</gene>
<organism evidence="2 3">
    <name type="scientific">Ceratocystis fimbriata CBS 114723</name>
    <dbReference type="NCBI Taxonomy" id="1035309"/>
    <lineage>
        <taxon>Eukaryota</taxon>
        <taxon>Fungi</taxon>
        <taxon>Dikarya</taxon>
        <taxon>Ascomycota</taxon>
        <taxon>Pezizomycotina</taxon>
        <taxon>Sordariomycetes</taxon>
        <taxon>Hypocreomycetidae</taxon>
        <taxon>Microascales</taxon>
        <taxon>Ceratocystidaceae</taxon>
        <taxon>Ceratocystis</taxon>
    </lineage>
</organism>
<evidence type="ECO:0000313" key="3">
    <source>
        <dbReference type="Proteomes" id="UP000222788"/>
    </source>
</evidence>
<evidence type="ECO:0000256" key="1">
    <source>
        <dbReference type="SAM" id="MobiDB-lite"/>
    </source>
</evidence>
<feature type="compositionally biased region" description="Basic and acidic residues" evidence="1">
    <location>
        <begin position="643"/>
        <end position="652"/>
    </location>
</feature>
<reference evidence="2 3" key="2">
    <citation type="journal article" date="2013" name="IMA Fungus">
        <title>IMA Genome-F 1: Ceratocystis fimbriata: Draft nuclear genome sequence for the plant pathogen, Ceratocystis fimbriata.</title>
        <authorList>
            <person name="Wilken P.M."/>
            <person name="Steenkamp E.T."/>
            <person name="Wingfield M.J."/>
            <person name="de Beer Z.W."/>
            <person name="Wingfield B.D."/>
        </authorList>
    </citation>
    <scope>NUCLEOTIDE SEQUENCE [LARGE SCALE GENOMIC DNA]</scope>
    <source>
        <strain evidence="2 3">CBS 114723</strain>
    </source>
</reference>
<feature type="compositionally biased region" description="Polar residues" evidence="1">
    <location>
        <begin position="625"/>
        <end position="640"/>
    </location>
</feature>
<comment type="caution">
    <text evidence="2">The sequence shown here is derived from an EMBL/GenBank/DDBJ whole genome shotgun (WGS) entry which is preliminary data.</text>
</comment>
<feature type="region of interest" description="Disordered" evidence="1">
    <location>
        <begin position="717"/>
        <end position="741"/>
    </location>
</feature>
<feature type="compositionally biased region" description="Basic and acidic residues" evidence="1">
    <location>
        <begin position="442"/>
        <end position="458"/>
    </location>
</feature>
<feature type="compositionally biased region" description="Polar residues" evidence="1">
    <location>
        <begin position="655"/>
        <end position="673"/>
    </location>
</feature>
<dbReference type="STRING" id="1035309.A0A2C5X9X3"/>
<reference evidence="2 3" key="1">
    <citation type="journal article" date="2013" name="Fungal Biol.">
        <title>Analysis of microsatellite markers in the genome of the plant pathogen Ceratocystis fimbriata.</title>
        <authorList>
            <person name="Simpson M.C."/>
            <person name="Wilken P.M."/>
            <person name="Coetzee M.P."/>
            <person name="Wingfield M.J."/>
            <person name="Wingfield B.D."/>
        </authorList>
    </citation>
    <scope>NUCLEOTIDE SEQUENCE [LARGE SCALE GENOMIC DNA]</scope>
    <source>
        <strain evidence="2 3">CBS 114723</strain>
    </source>
</reference>
<proteinExistence type="predicted"/>
<dbReference type="Proteomes" id="UP000222788">
    <property type="component" value="Unassembled WGS sequence"/>
</dbReference>
<keyword evidence="3" id="KW-1185">Reference proteome</keyword>
<feature type="compositionally biased region" description="Low complexity" evidence="1">
    <location>
        <begin position="395"/>
        <end position="410"/>
    </location>
</feature>
<feature type="compositionally biased region" description="Basic and acidic residues" evidence="1">
    <location>
        <begin position="560"/>
        <end position="581"/>
    </location>
</feature>
<dbReference type="OrthoDB" id="3946796at2759"/>
<evidence type="ECO:0000313" key="2">
    <source>
        <dbReference type="EMBL" id="PHH54427.1"/>
    </source>
</evidence>
<dbReference type="EMBL" id="APWK03000027">
    <property type="protein sequence ID" value="PHH54427.1"/>
    <property type="molecule type" value="Genomic_DNA"/>
</dbReference>
<accession>A0A2C5X9X3</accession>